<name>A0ABP4NIC7_9ACTN</name>
<gene>
    <name evidence="6" type="ORF">GCM10009804_17150</name>
</gene>
<sequence length="271" mass="28138">MAAGAGAGRNAERYGSSTVDKAVDILTAIAQSPAGLTNQEVSAQLGFDKSTVHRLLLTLERRGLLARTGVPARFVVGDHAQFLAWGPTPDLRVALAPVLDELVELTGESASYSIRQGDRFTCVAHRMSLHDLSYSPLTGNSYPLTSGASGLAILAFLAPPVRDEIVARGTLPAYDGSDALADPKDLRAELGRTAERGYATSGGRGGGGCSIAYPVFGRHGMVVGALAISAAEARTPLTELAAQAPKLAEAAHCLPSDLGWVTADESKSESL</sequence>
<dbReference type="SUPFAM" id="SSF46785">
    <property type="entry name" value="Winged helix' DNA-binding domain"/>
    <property type="match status" value="1"/>
</dbReference>
<dbReference type="InterPro" id="IPR005471">
    <property type="entry name" value="Tscrpt_reg_IclR_N"/>
</dbReference>
<keyword evidence="7" id="KW-1185">Reference proteome</keyword>
<evidence type="ECO:0000256" key="2">
    <source>
        <dbReference type="ARBA" id="ARBA00023125"/>
    </source>
</evidence>
<dbReference type="PROSITE" id="PS51078">
    <property type="entry name" value="ICLR_ED"/>
    <property type="match status" value="1"/>
</dbReference>
<dbReference type="PANTHER" id="PTHR30136">
    <property type="entry name" value="HELIX-TURN-HELIX TRANSCRIPTIONAL REGULATOR, ICLR FAMILY"/>
    <property type="match status" value="1"/>
</dbReference>
<evidence type="ECO:0000256" key="3">
    <source>
        <dbReference type="ARBA" id="ARBA00023163"/>
    </source>
</evidence>
<dbReference type="SUPFAM" id="SSF55781">
    <property type="entry name" value="GAF domain-like"/>
    <property type="match status" value="1"/>
</dbReference>
<organism evidence="6 7">
    <name type="scientific">Kribbella hippodromi</name>
    <dbReference type="NCBI Taxonomy" id="434347"/>
    <lineage>
        <taxon>Bacteria</taxon>
        <taxon>Bacillati</taxon>
        <taxon>Actinomycetota</taxon>
        <taxon>Actinomycetes</taxon>
        <taxon>Propionibacteriales</taxon>
        <taxon>Kribbellaceae</taxon>
        <taxon>Kribbella</taxon>
    </lineage>
</organism>
<dbReference type="InterPro" id="IPR050707">
    <property type="entry name" value="HTH_MetabolicPath_Reg"/>
</dbReference>
<dbReference type="Pfam" id="PF09339">
    <property type="entry name" value="HTH_IclR"/>
    <property type="match status" value="1"/>
</dbReference>
<dbReference type="InterPro" id="IPR036388">
    <property type="entry name" value="WH-like_DNA-bd_sf"/>
</dbReference>
<dbReference type="Gene3D" id="1.10.10.10">
    <property type="entry name" value="Winged helix-like DNA-binding domain superfamily/Winged helix DNA-binding domain"/>
    <property type="match status" value="1"/>
</dbReference>
<evidence type="ECO:0000313" key="6">
    <source>
        <dbReference type="EMBL" id="GAA1560921.1"/>
    </source>
</evidence>
<dbReference type="PROSITE" id="PS51077">
    <property type="entry name" value="HTH_ICLR"/>
    <property type="match status" value="1"/>
</dbReference>
<reference evidence="7" key="1">
    <citation type="journal article" date="2019" name="Int. J. Syst. Evol. Microbiol.">
        <title>The Global Catalogue of Microorganisms (GCM) 10K type strain sequencing project: providing services to taxonomists for standard genome sequencing and annotation.</title>
        <authorList>
            <consortium name="The Broad Institute Genomics Platform"/>
            <consortium name="The Broad Institute Genome Sequencing Center for Infectious Disease"/>
            <person name="Wu L."/>
            <person name="Ma J."/>
        </authorList>
    </citation>
    <scope>NUCLEOTIDE SEQUENCE [LARGE SCALE GENOMIC DNA]</scope>
    <source>
        <strain evidence="7">JCM 15572</strain>
    </source>
</reference>
<feature type="domain" description="HTH iclR-type" evidence="4">
    <location>
        <begin position="16"/>
        <end position="78"/>
    </location>
</feature>
<accession>A0ABP4NIC7</accession>
<dbReference type="EMBL" id="BAAAPH010000004">
    <property type="protein sequence ID" value="GAA1560921.1"/>
    <property type="molecule type" value="Genomic_DNA"/>
</dbReference>
<evidence type="ECO:0000259" key="5">
    <source>
        <dbReference type="PROSITE" id="PS51078"/>
    </source>
</evidence>
<dbReference type="InterPro" id="IPR036390">
    <property type="entry name" value="WH_DNA-bd_sf"/>
</dbReference>
<feature type="domain" description="IclR-ED" evidence="5">
    <location>
        <begin position="72"/>
        <end position="260"/>
    </location>
</feature>
<dbReference type="RefSeq" id="WP_344232834.1">
    <property type="nucleotide sequence ID" value="NZ_BAAAPH010000004.1"/>
</dbReference>
<dbReference type="InterPro" id="IPR029016">
    <property type="entry name" value="GAF-like_dom_sf"/>
</dbReference>
<dbReference type="Proteomes" id="UP001501705">
    <property type="component" value="Unassembled WGS sequence"/>
</dbReference>
<evidence type="ECO:0000313" key="7">
    <source>
        <dbReference type="Proteomes" id="UP001501705"/>
    </source>
</evidence>
<dbReference type="InterPro" id="IPR014757">
    <property type="entry name" value="Tscrpt_reg_IclR_C"/>
</dbReference>
<evidence type="ECO:0000256" key="1">
    <source>
        <dbReference type="ARBA" id="ARBA00023015"/>
    </source>
</evidence>
<proteinExistence type="predicted"/>
<dbReference type="Pfam" id="PF01614">
    <property type="entry name" value="IclR_C"/>
    <property type="match status" value="1"/>
</dbReference>
<evidence type="ECO:0000259" key="4">
    <source>
        <dbReference type="PROSITE" id="PS51077"/>
    </source>
</evidence>
<dbReference type="SMART" id="SM00346">
    <property type="entry name" value="HTH_ICLR"/>
    <property type="match status" value="1"/>
</dbReference>
<protein>
    <submittedName>
        <fullName evidence="6">Helix-turn-helix domain-containing protein</fullName>
    </submittedName>
</protein>
<keyword evidence="1" id="KW-0805">Transcription regulation</keyword>
<dbReference type="Gene3D" id="3.30.450.40">
    <property type="match status" value="1"/>
</dbReference>
<dbReference type="PANTHER" id="PTHR30136:SF24">
    <property type="entry name" value="HTH-TYPE TRANSCRIPTIONAL REPRESSOR ALLR"/>
    <property type="match status" value="1"/>
</dbReference>
<keyword evidence="3" id="KW-0804">Transcription</keyword>
<keyword evidence="2" id="KW-0238">DNA-binding</keyword>
<comment type="caution">
    <text evidence="6">The sequence shown here is derived from an EMBL/GenBank/DDBJ whole genome shotgun (WGS) entry which is preliminary data.</text>
</comment>